<evidence type="ECO:0000256" key="1">
    <source>
        <dbReference type="ARBA" id="ARBA00010928"/>
    </source>
</evidence>
<comment type="caution">
    <text evidence="5">The sequence shown here is derived from an EMBL/GenBank/DDBJ whole genome shotgun (WGS) entry which is preliminary data.</text>
</comment>
<keyword evidence="2" id="KW-0560">Oxidoreductase</keyword>
<evidence type="ECO:0000256" key="2">
    <source>
        <dbReference type="ARBA" id="ARBA00023002"/>
    </source>
</evidence>
<evidence type="ECO:0000313" key="6">
    <source>
        <dbReference type="Proteomes" id="UP000193986"/>
    </source>
</evidence>
<dbReference type="GO" id="GO:0000166">
    <property type="term" value="F:nucleotide binding"/>
    <property type="evidence" value="ECO:0007669"/>
    <property type="project" value="InterPro"/>
</dbReference>
<dbReference type="AlphaFoldDB" id="A0A1Y2B9C1"/>
<dbReference type="InParanoid" id="A0A1Y2B9C1"/>
<dbReference type="PANTHER" id="PTHR43708:SF5">
    <property type="entry name" value="CONSERVED EXPRESSED OXIDOREDUCTASE (EUROFUNG)-RELATED"/>
    <property type="match status" value="1"/>
</dbReference>
<dbReference type="STRING" id="71784.A0A1Y2B9C1"/>
<dbReference type="Pfam" id="PF01408">
    <property type="entry name" value="GFO_IDH_MocA"/>
    <property type="match status" value="1"/>
</dbReference>
<dbReference type="InterPro" id="IPR055170">
    <property type="entry name" value="GFO_IDH_MocA-like_dom"/>
</dbReference>
<feature type="domain" description="GFO/IDH/MocA-like oxidoreductase" evidence="4">
    <location>
        <begin position="133"/>
        <end position="262"/>
    </location>
</feature>
<proteinExistence type="inferred from homology"/>
<name>A0A1Y2B9C1_9TREE</name>
<reference evidence="5 6" key="1">
    <citation type="submission" date="2016-07" db="EMBL/GenBank/DDBJ databases">
        <title>Pervasive Adenine N6-methylation of Active Genes in Fungi.</title>
        <authorList>
            <consortium name="DOE Joint Genome Institute"/>
            <person name="Mondo S.J."/>
            <person name="Dannebaum R.O."/>
            <person name="Kuo R.C."/>
            <person name="Labutti K."/>
            <person name="Haridas S."/>
            <person name="Kuo A."/>
            <person name="Salamov A."/>
            <person name="Ahrendt S.R."/>
            <person name="Lipzen A."/>
            <person name="Sullivan W."/>
            <person name="Andreopoulos W.B."/>
            <person name="Clum A."/>
            <person name="Lindquist E."/>
            <person name="Daum C."/>
            <person name="Ramamoorthy G.K."/>
            <person name="Gryganskyi A."/>
            <person name="Culley D."/>
            <person name="Magnuson J.K."/>
            <person name="James T.Y."/>
            <person name="O'Malley M.A."/>
            <person name="Stajich J.E."/>
            <person name="Spatafora J.W."/>
            <person name="Visel A."/>
            <person name="Grigoriev I.V."/>
        </authorList>
    </citation>
    <scope>NUCLEOTIDE SEQUENCE [LARGE SCALE GENOMIC DNA]</scope>
    <source>
        <strain evidence="5 6">68-887.2</strain>
    </source>
</reference>
<dbReference type="InterPro" id="IPR000683">
    <property type="entry name" value="Gfo/Idh/MocA-like_OxRdtase_N"/>
</dbReference>
<feature type="domain" description="Gfo/Idh/MocA-like oxidoreductase N-terminal" evidence="3">
    <location>
        <begin position="5"/>
        <end position="124"/>
    </location>
</feature>
<organism evidence="5 6">
    <name type="scientific">Naematelia encephala</name>
    <dbReference type="NCBI Taxonomy" id="71784"/>
    <lineage>
        <taxon>Eukaryota</taxon>
        <taxon>Fungi</taxon>
        <taxon>Dikarya</taxon>
        <taxon>Basidiomycota</taxon>
        <taxon>Agaricomycotina</taxon>
        <taxon>Tremellomycetes</taxon>
        <taxon>Tremellales</taxon>
        <taxon>Naemateliaceae</taxon>
        <taxon>Naematelia</taxon>
    </lineage>
</organism>
<dbReference type="OrthoDB" id="446809at2759"/>
<dbReference type="InterPro" id="IPR036291">
    <property type="entry name" value="NAD(P)-bd_dom_sf"/>
</dbReference>
<dbReference type="SUPFAM" id="SSF51735">
    <property type="entry name" value="NAD(P)-binding Rossmann-fold domains"/>
    <property type="match status" value="1"/>
</dbReference>
<comment type="similarity">
    <text evidence="1">Belongs to the Gfo/Idh/MocA family.</text>
</comment>
<sequence length="385" mass="42244">MSKPIRVSVLGAGMSLSVLHVPSILALPDKFVVHSVLERTDTGRARKACGEGIKVVPDLEGVISDPEVDLVVIATPNTSHYSYSKAALEAGKHVLIEKPITPTAEEAEELVALAKSKGLILSVYQNRRWDSDFLTVKELLTSQKLGELIEFKSQYDRYRPLPPDSPRRGWKETPGEGNDVIYNLGSHIIDQAFVLFGKPQKVFARTWDIRGIGLDESFEMDLYYPPSVKSSTAPLVVRLSASILSRQIKQLRFALHGTKGSYTKYGVDPQESFLKKLAAGEPKGEGYGSEPPELWGQLVEDVAGGDKGKIEGEKVTGQDGVEFVVSKYKSQAGDYPALYENLYEAISSGDSKKLAVKPEEAIEVIRIIQLGLKSAKEGKVLDVSW</sequence>
<dbReference type="EMBL" id="MCFC01000015">
    <property type="protein sequence ID" value="ORY31438.1"/>
    <property type="molecule type" value="Genomic_DNA"/>
</dbReference>
<keyword evidence="6" id="KW-1185">Reference proteome</keyword>
<protein>
    <submittedName>
        <fullName evidence="5">Oxidoreductase</fullName>
    </submittedName>
</protein>
<evidence type="ECO:0000259" key="3">
    <source>
        <dbReference type="Pfam" id="PF01408"/>
    </source>
</evidence>
<accession>A0A1Y2B9C1</accession>
<dbReference type="Pfam" id="PF22725">
    <property type="entry name" value="GFO_IDH_MocA_C3"/>
    <property type="match status" value="1"/>
</dbReference>
<evidence type="ECO:0000313" key="5">
    <source>
        <dbReference type="EMBL" id="ORY31438.1"/>
    </source>
</evidence>
<gene>
    <name evidence="5" type="ORF">BCR39DRAFT_526772</name>
</gene>
<dbReference type="Gene3D" id="3.30.360.10">
    <property type="entry name" value="Dihydrodipicolinate Reductase, domain 2"/>
    <property type="match status" value="1"/>
</dbReference>
<dbReference type="GO" id="GO:0016491">
    <property type="term" value="F:oxidoreductase activity"/>
    <property type="evidence" value="ECO:0007669"/>
    <property type="project" value="UniProtKB-KW"/>
</dbReference>
<dbReference type="Gene3D" id="3.40.50.720">
    <property type="entry name" value="NAD(P)-binding Rossmann-like Domain"/>
    <property type="match status" value="1"/>
</dbReference>
<dbReference type="Proteomes" id="UP000193986">
    <property type="component" value="Unassembled WGS sequence"/>
</dbReference>
<dbReference type="InterPro" id="IPR051317">
    <property type="entry name" value="Gfo/Idh/MocA_oxidoreduct"/>
</dbReference>
<dbReference type="PANTHER" id="PTHR43708">
    <property type="entry name" value="CONSERVED EXPRESSED OXIDOREDUCTASE (EUROFUNG)"/>
    <property type="match status" value="1"/>
</dbReference>
<dbReference type="FunCoup" id="A0A1Y2B9C1">
    <property type="interactions" value="19"/>
</dbReference>
<evidence type="ECO:0000259" key="4">
    <source>
        <dbReference type="Pfam" id="PF22725"/>
    </source>
</evidence>